<evidence type="ECO:0008006" key="4">
    <source>
        <dbReference type="Google" id="ProtNLM"/>
    </source>
</evidence>
<dbReference type="NCBIfam" id="NF037959">
    <property type="entry name" value="MFS_SpdSyn"/>
    <property type="match status" value="1"/>
</dbReference>
<gene>
    <name evidence="2" type="ORF">Val02_53370</name>
</gene>
<dbReference type="Gene3D" id="3.40.50.150">
    <property type="entry name" value="Vaccinia Virus protein VP39"/>
    <property type="match status" value="1"/>
</dbReference>
<dbReference type="Proteomes" id="UP000619260">
    <property type="component" value="Unassembled WGS sequence"/>
</dbReference>
<evidence type="ECO:0000256" key="1">
    <source>
        <dbReference type="ARBA" id="ARBA00023115"/>
    </source>
</evidence>
<reference evidence="2" key="1">
    <citation type="submission" date="2021-01" db="EMBL/GenBank/DDBJ databases">
        <title>Whole genome shotgun sequence of Virgisporangium aliadipatigenens NBRC 105644.</title>
        <authorList>
            <person name="Komaki H."/>
            <person name="Tamura T."/>
        </authorList>
    </citation>
    <scope>NUCLEOTIDE SEQUENCE</scope>
    <source>
        <strain evidence="2">NBRC 105644</strain>
    </source>
</reference>
<dbReference type="SUPFAM" id="SSF53335">
    <property type="entry name" value="S-adenosyl-L-methionine-dependent methyltransferases"/>
    <property type="match status" value="1"/>
</dbReference>
<accession>A0A8J3YNF9</accession>
<name>A0A8J3YNF9_9ACTN</name>
<dbReference type="PANTHER" id="PTHR43317">
    <property type="entry name" value="THERMOSPERMINE SYNTHASE ACAULIS5"/>
    <property type="match status" value="1"/>
</dbReference>
<evidence type="ECO:0000313" key="3">
    <source>
        <dbReference type="Proteomes" id="UP000619260"/>
    </source>
</evidence>
<dbReference type="InterPro" id="IPR029063">
    <property type="entry name" value="SAM-dependent_MTases_sf"/>
</dbReference>
<dbReference type="EMBL" id="BOPF01000021">
    <property type="protein sequence ID" value="GIJ48451.1"/>
    <property type="molecule type" value="Genomic_DNA"/>
</dbReference>
<dbReference type="AlphaFoldDB" id="A0A8J3YNF9"/>
<dbReference type="PANTHER" id="PTHR43317:SF1">
    <property type="entry name" value="THERMOSPERMINE SYNTHASE ACAULIS5"/>
    <property type="match status" value="1"/>
</dbReference>
<proteinExistence type="predicted"/>
<dbReference type="GO" id="GO:0006596">
    <property type="term" value="P:polyamine biosynthetic process"/>
    <property type="evidence" value="ECO:0007669"/>
    <property type="project" value="UniProtKB-KW"/>
</dbReference>
<comment type="caution">
    <text evidence="2">The sequence shown here is derived from an EMBL/GenBank/DDBJ whole genome shotgun (WGS) entry which is preliminary data.</text>
</comment>
<keyword evidence="1" id="KW-0620">Polyamine biosynthesis</keyword>
<keyword evidence="3" id="KW-1185">Reference proteome</keyword>
<sequence length="280" mass="30167">MIRRKVDLGTAEIRSDPERPGAYMLHIDGVAQSYVDLADPTHLEFEYMRRLSWLIDTIAPAGKPLDVLHLGGGALTMARYVAATRPGSAQEVVERDAALIDLVESELPLPVDAGVTITLDDARAALEAAPAGRFDLVIVDVYRAARMPRSVTSVEFVRAAARVLTHTGRYAANVVDVPPLAFSRVQAATVREVFADACVLSEAGLLRGRRYGNVVIAGARRRGGLPVERMTRTAQRDPLNSVFGNRVVHGPDLDRWIGAAVPAQDDDAEDGPVPPPPLLG</sequence>
<dbReference type="RefSeq" id="WP_203901943.1">
    <property type="nucleotide sequence ID" value="NZ_BOPF01000021.1"/>
</dbReference>
<protein>
    <recommendedName>
        <fullName evidence="4">Spermidine synthase</fullName>
    </recommendedName>
</protein>
<organism evidence="2 3">
    <name type="scientific">Virgisporangium aliadipatigenens</name>
    <dbReference type="NCBI Taxonomy" id="741659"/>
    <lineage>
        <taxon>Bacteria</taxon>
        <taxon>Bacillati</taxon>
        <taxon>Actinomycetota</taxon>
        <taxon>Actinomycetes</taxon>
        <taxon>Micromonosporales</taxon>
        <taxon>Micromonosporaceae</taxon>
        <taxon>Virgisporangium</taxon>
    </lineage>
</organism>
<evidence type="ECO:0000313" key="2">
    <source>
        <dbReference type="EMBL" id="GIJ48451.1"/>
    </source>
</evidence>